<keyword evidence="3" id="KW-0472">Membrane</keyword>
<feature type="transmembrane region" description="Helical" evidence="3">
    <location>
        <begin position="109"/>
        <end position="132"/>
    </location>
</feature>
<name>A0A327JFK1_9HYPH</name>
<dbReference type="InterPro" id="IPR000462">
    <property type="entry name" value="CDP-OH_P_trans"/>
</dbReference>
<evidence type="ECO:0000256" key="3">
    <source>
        <dbReference type="SAM" id="Phobius"/>
    </source>
</evidence>
<comment type="caution">
    <text evidence="4">The sequence shown here is derived from an EMBL/GenBank/DDBJ whole genome shotgun (WGS) entry which is preliminary data.</text>
</comment>
<evidence type="ECO:0000256" key="2">
    <source>
        <dbReference type="RuleBase" id="RU003750"/>
    </source>
</evidence>
<feature type="transmembrane region" description="Helical" evidence="3">
    <location>
        <begin position="33"/>
        <end position="60"/>
    </location>
</feature>
<accession>A0A327JFK1</accession>
<proteinExistence type="inferred from homology"/>
<organism evidence="4 5">
    <name type="scientific">Rhodobium orientis</name>
    <dbReference type="NCBI Taxonomy" id="34017"/>
    <lineage>
        <taxon>Bacteria</taxon>
        <taxon>Pseudomonadati</taxon>
        <taxon>Pseudomonadota</taxon>
        <taxon>Alphaproteobacteria</taxon>
        <taxon>Hyphomicrobiales</taxon>
        <taxon>Rhodobiaceae</taxon>
        <taxon>Rhodobium</taxon>
    </lineage>
</organism>
<evidence type="ECO:0000256" key="1">
    <source>
        <dbReference type="ARBA" id="ARBA00022679"/>
    </source>
</evidence>
<sequence>MFDAALRKIIDAPLNRAGRGLADVGVTANAVTVFGLVLGFAAAAAIALGATWVALCLVLLNRLADGLDGAVARATDRTDLGGYIDIVFDFLFYGAVPLGFVLADPAENGLAGAVLLASFYANGAAFLAFAIMAEKTGIETSAQGLKSLYYLGGLAEGAETIFVFVVFCLFPAWFSVIALAFAALCFVSAGARIVFSMRVLADR</sequence>
<dbReference type="Proteomes" id="UP000249299">
    <property type="component" value="Unassembled WGS sequence"/>
</dbReference>
<protein>
    <recommendedName>
        <fullName evidence="6">CDP-alcohol phosphatidyltransferase</fullName>
    </recommendedName>
</protein>
<dbReference type="PROSITE" id="PS00379">
    <property type="entry name" value="CDP_ALCOHOL_P_TRANSF"/>
    <property type="match status" value="1"/>
</dbReference>
<dbReference type="GO" id="GO:0016780">
    <property type="term" value="F:phosphotransferase activity, for other substituted phosphate groups"/>
    <property type="evidence" value="ECO:0007669"/>
    <property type="project" value="InterPro"/>
</dbReference>
<dbReference type="GO" id="GO:0016020">
    <property type="term" value="C:membrane"/>
    <property type="evidence" value="ECO:0007669"/>
    <property type="project" value="InterPro"/>
</dbReference>
<keyword evidence="5" id="KW-1185">Reference proteome</keyword>
<dbReference type="InterPro" id="IPR048254">
    <property type="entry name" value="CDP_ALCOHOL_P_TRANSF_CS"/>
</dbReference>
<evidence type="ECO:0000313" key="5">
    <source>
        <dbReference type="Proteomes" id="UP000249299"/>
    </source>
</evidence>
<dbReference type="InterPro" id="IPR043130">
    <property type="entry name" value="CDP-OH_PTrfase_TM_dom"/>
</dbReference>
<comment type="similarity">
    <text evidence="2">Belongs to the CDP-alcohol phosphatidyltransferase class-I family.</text>
</comment>
<keyword evidence="3" id="KW-1133">Transmembrane helix</keyword>
<dbReference type="EMBL" id="NPEV01000054">
    <property type="protein sequence ID" value="RAI25167.1"/>
    <property type="molecule type" value="Genomic_DNA"/>
</dbReference>
<feature type="transmembrane region" description="Helical" evidence="3">
    <location>
        <begin position="80"/>
        <end position="103"/>
    </location>
</feature>
<evidence type="ECO:0008006" key="6">
    <source>
        <dbReference type="Google" id="ProtNLM"/>
    </source>
</evidence>
<reference evidence="4 5" key="1">
    <citation type="submission" date="2017-07" db="EMBL/GenBank/DDBJ databases">
        <title>Draft Genome Sequences of Select Purple Nonsulfur Bacteria.</title>
        <authorList>
            <person name="Lasarre B."/>
            <person name="Mckinlay J.B."/>
        </authorList>
    </citation>
    <scope>NUCLEOTIDE SEQUENCE [LARGE SCALE GENOMIC DNA]</scope>
    <source>
        <strain evidence="4 5">DSM 11290</strain>
    </source>
</reference>
<feature type="transmembrane region" description="Helical" evidence="3">
    <location>
        <begin position="148"/>
        <end position="167"/>
    </location>
</feature>
<feature type="transmembrane region" description="Helical" evidence="3">
    <location>
        <begin position="173"/>
        <end position="195"/>
    </location>
</feature>
<dbReference type="OrthoDB" id="9790577at2"/>
<dbReference type="RefSeq" id="WP_111436036.1">
    <property type="nucleotide sequence ID" value="NZ_JACIGG010000028.1"/>
</dbReference>
<dbReference type="AlphaFoldDB" id="A0A327JFK1"/>
<dbReference type="Pfam" id="PF01066">
    <property type="entry name" value="CDP-OH_P_transf"/>
    <property type="match status" value="1"/>
</dbReference>
<dbReference type="Gene3D" id="1.20.120.1760">
    <property type="match status" value="1"/>
</dbReference>
<gene>
    <name evidence="4" type="ORF">CH339_19340</name>
</gene>
<keyword evidence="1 2" id="KW-0808">Transferase</keyword>
<evidence type="ECO:0000313" key="4">
    <source>
        <dbReference type="EMBL" id="RAI25167.1"/>
    </source>
</evidence>
<dbReference type="GO" id="GO:0008654">
    <property type="term" value="P:phospholipid biosynthetic process"/>
    <property type="evidence" value="ECO:0007669"/>
    <property type="project" value="InterPro"/>
</dbReference>
<keyword evidence="3" id="KW-0812">Transmembrane</keyword>